<dbReference type="InterPro" id="IPR011993">
    <property type="entry name" value="PH-like_dom_sf"/>
</dbReference>
<feature type="compositionally biased region" description="Polar residues" evidence="2">
    <location>
        <begin position="869"/>
        <end position="881"/>
    </location>
</feature>
<dbReference type="CDD" id="cd23949">
    <property type="entry name" value="Niban-like"/>
    <property type="match status" value="1"/>
</dbReference>
<feature type="compositionally biased region" description="Low complexity" evidence="2">
    <location>
        <begin position="905"/>
        <end position="922"/>
    </location>
</feature>
<dbReference type="Proteomes" id="UP000694557">
    <property type="component" value="Unassembled WGS sequence"/>
</dbReference>
<feature type="compositionally biased region" description="Basic and acidic residues" evidence="2">
    <location>
        <begin position="768"/>
        <end position="778"/>
    </location>
</feature>
<dbReference type="Gene3D" id="2.30.29.30">
    <property type="entry name" value="Pleckstrin-homology domain (PH domain)/Phosphotyrosine-binding domain (PTB)"/>
    <property type="match status" value="1"/>
</dbReference>
<protein>
    <submittedName>
        <fullName evidence="4">Niban apoptosis regulator 2b</fullName>
    </submittedName>
</protein>
<dbReference type="PROSITE" id="PS50003">
    <property type="entry name" value="PH_DOMAIN"/>
    <property type="match status" value="1"/>
</dbReference>
<evidence type="ECO:0000313" key="4">
    <source>
        <dbReference type="Ensembl" id="ENSOKIP00005053879.1"/>
    </source>
</evidence>
<comment type="similarity">
    <text evidence="1">Belongs to the Niban family.</text>
</comment>
<proteinExistence type="inferred from homology"/>
<dbReference type="Ensembl" id="ENSOKIT00005057124.1">
    <property type="protein sequence ID" value="ENSOKIP00005053879.1"/>
    <property type="gene ID" value="ENSOKIG00005022879.1"/>
</dbReference>
<dbReference type="InterPro" id="IPR026088">
    <property type="entry name" value="Niban-like"/>
</dbReference>
<feature type="compositionally biased region" description="Low complexity" evidence="2">
    <location>
        <begin position="793"/>
        <end position="804"/>
    </location>
</feature>
<gene>
    <name evidence="4" type="primary">NIBAN2</name>
    <name evidence="4" type="synonym">LOC109883316</name>
</gene>
<dbReference type="SUPFAM" id="SSF50729">
    <property type="entry name" value="PH domain-like"/>
    <property type="match status" value="1"/>
</dbReference>
<evidence type="ECO:0000256" key="1">
    <source>
        <dbReference type="ARBA" id="ARBA00010251"/>
    </source>
</evidence>
<evidence type="ECO:0000256" key="2">
    <source>
        <dbReference type="SAM" id="MobiDB-lite"/>
    </source>
</evidence>
<sequence length="950" mass="105201">MGDLISSHLDEGKREIIKARTGEVIGEFGRLYEQQYAVALFNKVRFDIEGGGGPQPQLLRRKTPLENRSIFSGALFQFLEENKKWRNRFLFVPDSYNMNYYDNKASHERGLHPKGTINCAGYKVLTSMDQYLELLNNSLPDVKAKVGNTPFLKCATEFLLILWHPYARHYYFCVVTEKEQKKWHAVFQDCVRHTNDGLLEESKVQTPAFTDSVRLFRQAHGQYGTWEMMCGAPPQILANLVMETLLPEVRDLITPGLKGKMHERQRNWMLICDAVYGLVVRQAQAQYEAVVQSCEAGRPLLEASIRTDMDQIITSKEHVSNKIKAVALPKAEKLLKVSIQPYISSILEALMEPTSRGFSEVRDVFFRELVDMSKNTVNDSTKEKLGEHMEKISMLAFHPVKMQSCYEKVEDLSLDGLQQRFDVSSPSVFVQRAQILMREKFDYDSSTVRKRFFREALLQIFIPYMLKQLTPSVASELPRFQELIFEDFSRFILVENIFEEVVLHSVMKDIMMAVKEAAVQRRHNLYRDSIVLTSSDPNLHLLGDNPAIDWAGEYGTGPEEGQGQDEVEGEETGDSGEAHRRRRMKQVVSMIQLDGSPILVNESCLEVPSVDGIPEEREGEGEDQDAPSSPEIVHQDPVKVNATTPKQKKKAPPPPVQPENSPSPALTNGSVLKGGESVTIVSVAPEVQTKISEDVTQEAEREEKYLEIESSLQDSENTASAIESAIQEIENAVQEEDSEPGVEVAAVSQETAAEVSPSSQEVRSVPSSKEKESLKTVPEEASAPAALTQGDTSPSSEAVSSLPSTQTEAVAVTPIAQEEIPIPTALDTEPQVPAPTQTEIPAATTTALEKVPVPTPMPEESESTESTSNVQRANPQPTVDLNSLPPPPPHDDSGFQSPTSEAVEKAAPSTEEPEAAEVIPEAGGEGVTVSQEGAAAQKKDSEKADCPSVE</sequence>
<feature type="region of interest" description="Disordered" evidence="2">
    <location>
        <begin position="612"/>
        <end position="703"/>
    </location>
</feature>
<accession>A0A8C7H7Q8</accession>
<dbReference type="AlphaFoldDB" id="A0A8C7H7Q8"/>
<name>A0A8C7H7Q8_ONCKI</name>
<dbReference type="Pfam" id="PF26089">
    <property type="entry name" value="PH_Niban2"/>
    <property type="match status" value="1"/>
</dbReference>
<dbReference type="PANTHER" id="PTHR14392:SF2">
    <property type="entry name" value="PROTEIN NIBAN 2"/>
    <property type="match status" value="1"/>
</dbReference>
<feature type="compositionally biased region" description="Basic and acidic residues" evidence="2">
    <location>
        <begin position="937"/>
        <end position="950"/>
    </location>
</feature>
<evidence type="ECO:0000259" key="3">
    <source>
        <dbReference type="PROSITE" id="PS50003"/>
    </source>
</evidence>
<reference evidence="4" key="2">
    <citation type="submission" date="2025-09" db="UniProtKB">
        <authorList>
            <consortium name="Ensembl"/>
        </authorList>
    </citation>
    <scope>IDENTIFICATION</scope>
</reference>
<evidence type="ECO:0000313" key="5">
    <source>
        <dbReference type="Proteomes" id="UP000694557"/>
    </source>
</evidence>
<dbReference type="InterPro" id="IPR001849">
    <property type="entry name" value="PH_domain"/>
</dbReference>
<dbReference type="Pfam" id="PF26086">
    <property type="entry name" value="Niban2"/>
    <property type="match status" value="2"/>
</dbReference>
<dbReference type="PANTHER" id="PTHR14392">
    <property type="entry name" value="NIBAN FAMILY MEMBER"/>
    <property type="match status" value="1"/>
</dbReference>
<feature type="region of interest" description="Disordered" evidence="2">
    <location>
        <begin position="731"/>
        <end position="950"/>
    </location>
</feature>
<feature type="region of interest" description="Disordered" evidence="2">
    <location>
        <begin position="550"/>
        <end position="582"/>
    </location>
</feature>
<feature type="domain" description="PH" evidence="3">
    <location>
        <begin position="68"/>
        <end position="192"/>
    </location>
</feature>
<organism evidence="4 5">
    <name type="scientific">Oncorhynchus kisutch</name>
    <name type="common">Coho salmon</name>
    <name type="synonym">Salmo kisutch</name>
    <dbReference type="NCBI Taxonomy" id="8019"/>
    <lineage>
        <taxon>Eukaryota</taxon>
        <taxon>Metazoa</taxon>
        <taxon>Chordata</taxon>
        <taxon>Craniata</taxon>
        <taxon>Vertebrata</taxon>
        <taxon>Euteleostomi</taxon>
        <taxon>Actinopterygii</taxon>
        <taxon>Neopterygii</taxon>
        <taxon>Teleostei</taxon>
        <taxon>Protacanthopterygii</taxon>
        <taxon>Salmoniformes</taxon>
        <taxon>Salmonidae</taxon>
        <taxon>Salmoninae</taxon>
        <taxon>Oncorhynchus</taxon>
    </lineage>
</organism>
<dbReference type="GeneTree" id="ENSGT00940000154149"/>
<keyword evidence="5" id="KW-1185">Reference proteome</keyword>
<dbReference type="InterPro" id="IPR059060">
    <property type="entry name" value="Niban_1/2/3_dom"/>
</dbReference>
<feature type="compositionally biased region" description="Polar residues" evidence="2">
    <location>
        <begin position="834"/>
        <end position="847"/>
    </location>
</feature>
<reference evidence="4" key="1">
    <citation type="submission" date="2025-08" db="UniProtKB">
        <authorList>
            <consortium name="Ensembl"/>
        </authorList>
    </citation>
    <scope>IDENTIFICATION</scope>
</reference>
<dbReference type="SMART" id="SM00233">
    <property type="entry name" value="PH"/>
    <property type="match status" value="1"/>
</dbReference>
<feature type="compositionally biased region" description="Acidic residues" evidence="2">
    <location>
        <begin position="562"/>
        <end position="574"/>
    </location>
</feature>
<feature type="compositionally biased region" description="Polar residues" evidence="2">
    <location>
        <begin position="748"/>
        <end position="767"/>
    </location>
</feature>